<feature type="region of interest" description="Disordered" evidence="1">
    <location>
        <begin position="215"/>
        <end position="244"/>
    </location>
</feature>
<name>A0ABM1EWT3_PRICU</name>
<evidence type="ECO:0000256" key="1">
    <source>
        <dbReference type="SAM" id="MobiDB-lite"/>
    </source>
</evidence>
<gene>
    <name evidence="3" type="primary">LOC106816543</name>
</gene>
<dbReference type="GeneID" id="106816543"/>
<sequence length="504" mass="54133">MTCWISAPTGAIVEEGVSHPQHARAPVTAALGRPLVEDNEPPDDVVAAAVAAANVIVIDDADSQERLNLVEDNDVAEQPIAPAEPVDSLHDYIHKMFDEIAASAEKERDVGGECAVVVEDQVTEAVANDAEGPDVAEGAIVEEGVSHPPHARAPVTAALGRSLVKLKVIFPNTSEDIILMTVVTHRHLQGAGNAMLESICDDLLDLRTYRKVDEHYNGSTNVGSDAAEVPGTSGREHRETPDESDAGAIVEEGVSHPQHARAPVTAALWRPLVEFDEIAAPAEEERDVGGECAVVVEDQVTEAVANDAEGPDVAAVLRWRGGAVARSPPRDPLQVNVDSVMQLFPDAQREHVEALVLAHVNHPDILTTVCNVMVETKYPKVPQVKKSRERDGNAQQTVQLDEIAAPAAEERDVGGECAVVVEDQVTEAVANDAKGPDVAAAAAVARSPPRDPLQVNVDSVEFSNYLDESFLKQKTSITYKNEAMNLLKNEFLKGYTVFKISRWQ</sequence>
<protein>
    <submittedName>
        <fullName evidence="3">Uncharacterized protein LOC106816543</fullName>
    </submittedName>
</protein>
<evidence type="ECO:0000313" key="2">
    <source>
        <dbReference type="Proteomes" id="UP000695022"/>
    </source>
</evidence>
<organism evidence="2 3">
    <name type="scientific">Priapulus caudatus</name>
    <name type="common">Priapulid worm</name>
    <dbReference type="NCBI Taxonomy" id="37621"/>
    <lineage>
        <taxon>Eukaryota</taxon>
        <taxon>Metazoa</taxon>
        <taxon>Ecdysozoa</taxon>
        <taxon>Scalidophora</taxon>
        <taxon>Priapulida</taxon>
        <taxon>Priapulimorpha</taxon>
        <taxon>Priapulimorphida</taxon>
        <taxon>Priapulidae</taxon>
        <taxon>Priapulus</taxon>
    </lineage>
</organism>
<evidence type="ECO:0000313" key="3">
    <source>
        <dbReference type="RefSeq" id="XP_014676654.1"/>
    </source>
</evidence>
<dbReference type="Proteomes" id="UP000695022">
    <property type="component" value="Unplaced"/>
</dbReference>
<reference evidence="3" key="1">
    <citation type="submission" date="2025-08" db="UniProtKB">
        <authorList>
            <consortium name="RefSeq"/>
        </authorList>
    </citation>
    <scope>IDENTIFICATION</scope>
</reference>
<keyword evidence="2" id="KW-1185">Reference proteome</keyword>
<proteinExistence type="predicted"/>
<dbReference type="RefSeq" id="XP_014676654.1">
    <property type="nucleotide sequence ID" value="XM_014821168.1"/>
</dbReference>
<accession>A0ABM1EWT3</accession>